<evidence type="ECO:0000259" key="1">
    <source>
        <dbReference type="Pfam" id="PF18588"/>
    </source>
</evidence>
<reference evidence="2" key="1">
    <citation type="journal article" date="2016" name="Front. Microbiol.">
        <title>Genome Sequence of the Piezophilic, Mesophilic Sulfate-Reducing Bacterium Desulfovibrio indicus J2T.</title>
        <authorList>
            <person name="Cao J."/>
            <person name="Maignien L."/>
            <person name="Shao Z."/>
            <person name="Alain K."/>
            <person name="Jebbar M."/>
        </authorList>
    </citation>
    <scope>NUCLEOTIDE SEQUENCE</scope>
    <source>
        <strain evidence="2">JCM 32048</strain>
    </source>
</reference>
<dbReference type="RefSeq" id="WP_238191239.1">
    <property type="nucleotide sequence ID" value="NZ_BPQJ01000011.1"/>
</dbReference>
<dbReference type="EMBL" id="BPQJ01000011">
    <property type="protein sequence ID" value="GJD62629.1"/>
    <property type="molecule type" value="Genomic_DNA"/>
</dbReference>
<accession>A0AA37HBQ3</accession>
<evidence type="ECO:0000313" key="2">
    <source>
        <dbReference type="EMBL" id="GJD62629.1"/>
    </source>
</evidence>
<name>A0AA37HBQ3_9HYPH</name>
<gene>
    <name evidence="2" type="ORF">MPEAHAMD_2786</name>
</gene>
<protein>
    <recommendedName>
        <fullName evidence="1">Polysaccharide biosynthesis enzyme WcbI domain-containing protein</fullName>
    </recommendedName>
</protein>
<dbReference type="Pfam" id="PF18588">
    <property type="entry name" value="WcbI"/>
    <property type="match status" value="1"/>
</dbReference>
<feature type="domain" description="Polysaccharide biosynthesis enzyme WcbI" evidence="1">
    <location>
        <begin position="7"/>
        <end position="206"/>
    </location>
</feature>
<dbReference type="Proteomes" id="UP001055286">
    <property type="component" value="Unassembled WGS sequence"/>
</dbReference>
<dbReference type="AlphaFoldDB" id="A0AA37HBQ3"/>
<dbReference type="InterPro" id="IPR041307">
    <property type="entry name" value="WcbI"/>
</dbReference>
<organism evidence="2 3">
    <name type="scientific">Methylobacterium frigidaeris</name>
    <dbReference type="NCBI Taxonomy" id="2038277"/>
    <lineage>
        <taxon>Bacteria</taxon>
        <taxon>Pseudomonadati</taxon>
        <taxon>Pseudomonadota</taxon>
        <taxon>Alphaproteobacteria</taxon>
        <taxon>Hyphomicrobiales</taxon>
        <taxon>Methylobacteriaceae</taxon>
        <taxon>Methylobacterium</taxon>
    </lineage>
</organism>
<evidence type="ECO:0000313" key="3">
    <source>
        <dbReference type="Proteomes" id="UP001055286"/>
    </source>
</evidence>
<proteinExistence type="predicted"/>
<keyword evidence="3" id="KW-1185">Reference proteome</keyword>
<comment type="caution">
    <text evidence="2">The sequence shown here is derived from an EMBL/GenBank/DDBJ whole genome shotgun (WGS) entry which is preliminary data.</text>
</comment>
<reference evidence="2" key="2">
    <citation type="submission" date="2021-08" db="EMBL/GenBank/DDBJ databases">
        <authorList>
            <person name="Tani A."/>
            <person name="Ola A."/>
            <person name="Ogura Y."/>
            <person name="Katsura K."/>
            <person name="Hayashi T."/>
        </authorList>
    </citation>
    <scope>NUCLEOTIDE SEQUENCE</scope>
    <source>
        <strain evidence="2">JCM 32048</strain>
    </source>
</reference>
<sequence length="298" mass="33079">MSNLRLIFIGSCQVAGMRATAKKLLPDAHIDAQHIFATMQPEDVREHIKQFDVVITQISESDAEMPYLRASSLNAPMLRAIYLPTFAFSGLHPDMTYIFDHGKIVHGAHSEMHSIIGAACFLARISEARAAKLFNKYIFSELGYFAEYEVSYRFMMETYASAGYDVDGLVERLIAESGAFMHTINHPSIAIISELTTQALKKAGVVPQDAPVPIGVHDALQEHFVGPVFPPLARTIGLAGSTTYLKSVHSGEDRTVGLEEYLNRSYEIYRSLNREVIAQGRIREAFDTINTLITPPLS</sequence>